<name>A0A5N5XG83_9EURO</name>
<organism evidence="2 3">
    <name type="scientific">Aspergillus leporis</name>
    <dbReference type="NCBI Taxonomy" id="41062"/>
    <lineage>
        <taxon>Eukaryota</taxon>
        <taxon>Fungi</taxon>
        <taxon>Dikarya</taxon>
        <taxon>Ascomycota</taxon>
        <taxon>Pezizomycotina</taxon>
        <taxon>Eurotiomycetes</taxon>
        <taxon>Eurotiomycetidae</taxon>
        <taxon>Eurotiales</taxon>
        <taxon>Aspergillaceae</taxon>
        <taxon>Aspergillus</taxon>
        <taxon>Aspergillus subgen. Circumdati</taxon>
    </lineage>
</organism>
<gene>
    <name evidence="2" type="ORF">BDV29DRAFT_164276</name>
</gene>
<evidence type="ECO:0008006" key="4">
    <source>
        <dbReference type="Google" id="ProtNLM"/>
    </source>
</evidence>
<dbReference type="Proteomes" id="UP000326565">
    <property type="component" value="Unassembled WGS sequence"/>
</dbReference>
<evidence type="ECO:0000313" key="2">
    <source>
        <dbReference type="EMBL" id="KAB8079748.1"/>
    </source>
</evidence>
<reference evidence="2 3" key="1">
    <citation type="submission" date="2019-04" db="EMBL/GenBank/DDBJ databases">
        <title>Friends and foes A comparative genomics study of 23 Aspergillus species from section Flavi.</title>
        <authorList>
            <consortium name="DOE Joint Genome Institute"/>
            <person name="Kjaerbolling I."/>
            <person name="Vesth T."/>
            <person name="Frisvad J.C."/>
            <person name="Nybo J.L."/>
            <person name="Theobald S."/>
            <person name="Kildgaard S."/>
            <person name="Isbrandt T."/>
            <person name="Kuo A."/>
            <person name="Sato A."/>
            <person name="Lyhne E.K."/>
            <person name="Kogle M.E."/>
            <person name="Wiebenga A."/>
            <person name="Kun R.S."/>
            <person name="Lubbers R.J."/>
            <person name="Makela M.R."/>
            <person name="Barry K."/>
            <person name="Chovatia M."/>
            <person name="Clum A."/>
            <person name="Daum C."/>
            <person name="Haridas S."/>
            <person name="He G."/>
            <person name="LaButti K."/>
            <person name="Lipzen A."/>
            <person name="Mondo S."/>
            <person name="Riley R."/>
            <person name="Salamov A."/>
            <person name="Simmons B.A."/>
            <person name="Magnuson J.K."/>
            <person name="Henrissat B."/>
            <person name="Mortensen U.H."/>
            <person name="Larsen T.O."/>
            <person name="Devries R.P."/>
            <person name="Grigoriev I.V."/>
            <person name="Machida M."/>
            <person name="Baker S.E."/>
            <person name="Andersen M.R."/>
        </authorList>
    </citation>
    <scope>NUCLEOTIDE SEQUENCE [LARGE SCALE GENOMIC DNA]</scope>
    <source>
        <strain evidence="2 3">CBS 151.66</strain>
    </source>
</reference>
<keyword evidence="3" id="KW-1185">Reference proteome</keyword>
<protein>
    <recommendedName>
        <fullName evidence="4">Caspase domain-containing protein</fullName>
    </recommendedName>
</protein>
<accession>A0A5N5XG83</accession>
<sequence length="276" mass="30506">MTTTGRTIILIHYAGHGVNWNENLHFCNATGKKLLNVKRDMLDIVDSKSSITDSHNVDVMFLFDSCYSYLAAREYTGHNRVVEVLAAVDESSRLAYVPGLRASFTGKLYAELIKRKQSGAKNVELAELIAHLHESSPVKKPAHRILVGVNSLRLSIPEGNEASSAYRPPGPATHAVFSFRLAKSLSTDEVKAFSDWIWRLPKNIGLTLESVYETQSMCLIFRAPWAFWCKLIGLNFVQLICETKSPNLLPSTGTPSALGSKKENVHPSPSHTPGKS</sequence>
<feature type="compositionally biased region" description="Polar residues" evidence="1">
    <location>
        <begin position="267"/>
        <end position="276"/>
    </location>
</feature>
<evidence type="ECO:0000313" key="3">
    <source>
        <dbReference type="Proteomes" id="UP000326565"/>
    </source>
</evidence>
<dbReference type="OrthoDB" id="4760831at2759"/>
<proteinExistence type="predicted"/>
<evidence type="ECO:0000256" key="1">
    <source>
        <dbReference type="SAM" id="MobiDB-lite"/>
    </source>
</evidence>
<dbReference type="EMBL" id="ML732149">
    <property type="protein sequence ID" value="KAB8079748.1"/>
    <property type="molecule type" value="Genomic_DNA"/>
</dbReference>
<dbReference type="AlphaFoldDB" id="A0A5N5XG83"/>
<feature type="region of interest" description="Disordered" evidence="1">
    <location>
        <begin position="252"/>
        <end position="276"/>
    </location>
</feature>